<keyword evidence="1" id="KW-1133">Transmembrane helix</keyword>
<reference evidence="3" key="1">
    <citation type="submission" date="2016-12" db="EMBL/GenBank/DDBJ databases">
        <authorList>
            <person name="Meng X."/>
        </authorList>
    </citation>
    <scope>NUCLEOTIDE SEQUENCE [LARGE SCALE GENOMIC DNA]</scope>
    <source>
        <strain evidence="3">DSM 20732</strain>
    </source>
</reference>
<comment type="caution">
    <text evidence="2">The sequence shown here is derived from an EMBL/GenBank/DDBJ whole genome shotgun (WGS) entry which is preliminary data.</text>
</comment>
<evidence type="ECO:0000313" key="3">
    <source>
        <dbReference type="Proteomes" id="UP000185612"/>
    </source>
</evidence>
<dbReference type="AlphaFoldDB" id="A0A1Q5PX84"/>
<evidence type="ECO:0000256" key="1">
    <source>
        <dbReference type="SAM" id="Phobius"/>
    </source>
</evidence>
<keyword evidence="1" id="KW-0812">Transmembrane</keyword>
<sequence>MQYSRQLLHELRGYLAGFAVLALVGALALPLITGYSKRQDGGLEAVHLLELIFNLDGLYPVPGSDPDTNIAIRVAAALALLIPLALLLTPQYVSHPTDRAASATSITVGLFLQFVCLSLCWLYTWHLTWNESGHLSIVSWGPGMFCLTAAHLLVALRINLLGRLLRWMSQP</sequence>
<dbReference type="InParanoid" id="A0A1Q5PX84"/>
<name>A0A1Q5PX84_9ACTO</name>
<gene>
    <name evidence="2" type="ORF">BSZ40_03465</name>
</gene>
<dbReference type="EMBL" id="MQVS01000003">
    <property type="protein sequence ID" value="OKL52000.1"/>
    <property type="molecule type" value="Genomic_DNA"/>
</dbReference>
<keyword evidence="3" id="KW-1185">Reference proteome</keyword>
<keyword evidence="1" id="KW-0472">Membrane</keyword>
<feature type="transmembrane region" description="Helical" evidence="1">
    <location>
        <begin position="137"/>
        <end position="160"/>
    </location>
</feature>
<feature type="transmembrane region" description="Helical" evidence="1">
    <location>
        <begin position="70"/>
        <end position="88"/>
    </location>
</feature>
<dbReference type="Proteomes" id="UP000185612">
    <property type="component" value="Unassembled WGS sequence"/>
</dbReference>
<dbReference type="STRING" id="52770.BSZ40_03465"/>
<accession>A0A1Q5PX84</accession>
<dbReference type="RefSeq" id="WP_073823382.1">
    <property type="nucleotide sequence ID" value="NZ_MQVS01000003.1"/>
</dbReference>
<protein>
    <submittedName>
        <fullName evidence="2">Uncharacterized protein</fullName>
    </submittedName>
</protein>
<proteinExistence type="predicted"/>
<feature type="transmembrane region" description="Helical" evidence="1">
    <location>
        <begin position="100"/>
        <end position="125"/>
    </location>
</feature>
<evidence type="ECO:0000313" key="2">
    <source>
        <dbReference type="EMBL" id="OKL52000.1"/>
    </source>
</evidence>
<organism evidence="2 3">
    <name type="scientific">Buchananella hordeovulneris</name>
    <dbReference type="NCBI Taxonomy" id="52770"/>
    <lineage>
        <taxon>Bacteria</taxon>
        <taxon>Bacillati</taxon>
        <taxon>Actinomycetota</taxon>
        <taxon>Actinomycetes</taxon>
        <taxon>Actinomycetales</taxon>
        <taxon>Actinomycetaceae</taxon>
        <taxon>Buchananella</taxon>
    </lineage>
</organism>
<feature type="transmembrane region" description="Helical" evidence="1">
    <location>
        <begin position="12"/>
        <end position="32"/>
    </location>
</feature>